<dbReference type="GO" id="GO:0016747">
    <property type="term" value="F:acyltransferase activity, transferring groups other than amino-acyl groups"/>
    <property type="evidence" value="ECO:0007669"/>
    <property type="project" value="InterPro"/>
</dbReference>
<reference evidence="4 5" key="1">
    <citation type="submission" date="2016-10" db="EMBL/GenBank/DDBJ databases">
        <authorList>
            <person name="Varghese N."/>
            <person name="Submissions S."/>
        </authorList>
    </citation>
    <scope>NUCLEOTIDE SEQUENCE [LARGE SCALE GENOMIC DNA]</scope>
    <source>
        <strain evidence="4 5">RHA_55</strain>
    </source>
</reference>
<dbReference type="InterPro" id="IPR000182">
    <property type="entry name" value="GNAT_dom"/>
</dbReference>
<accession>A0A1H1W5C4</accession>
<dbReference type="Proteomes" id="UP000198963">
    <property type="component" value="Chromosome I"/>
</dbReference>
<dbReference type="PROSITE" id="PS51186">
    <property type="entry name" value="GNAT"/>
    <property type="match status" value="1"/>
</dbReference>
<dbReference type="EMBL" id="LT629774">
    <property type="protein sequence ID" value="SDS91900.1"/>
    <property type="molecule type" value="Genomic_DNA"/>
</dbReference>
<dbReference type="InterPro" id="IPR016181">
    <property type="entry name" value="Acyl_CoA_acyltransferase"/>
</dbReference>
<dbReference type="Gene3D" id="3.40.630.30">
    <property type="match status" value="1"/>
</dbReference>
<dbReference type="InterPro" id="IPR050680">
    <property type="entry name" value="YpeA/RimI_acetyltransf"/>
</dbReference>
<evidence type="ECO:0000259" key="3">
    <source>
        <dbReference type="PROSITE" id="PS51186"/>
    </source>
</evidence>
<dbReference type="STRING" id="1249933.SAMN04489797_2754"/>
<feature type="domain" description="N-acetyltransferase" evidence="3">
    <location>
        <begin position="3"/>
        <end position="145"/>
    </location>
</feature>
<keyword evidence="5" id="KW-1185">Reference proteome</keyword>
<evidence type="ECO:0000256" key="1">
    <source>
        <dbReference type="ARBA" id="ARBA00022679"/>
    </source>
</evidence>
<gene>
    <name evidence="4" type="ORF">SAMN04489797_2754</name>
</gene>
<keyword evidence="2" id="KW-0012">Acyltransferase</keyword>
<name>A0A1H1W5C4_9FLAO</name>
<protein>
    <submittedName>
        <fullName evidence="4">Acetyltransferase (GNAT) domain-containing protein</fullName>
    </submittedName>
</protein>
<proteinExistence type="predicted"/>
<dbReference type="PANTHER" id="PTHR43420">
    <property type="entry name" value="ACETYLTRANSFERASE"/>
    <property type="match status" value="1"/>
</dbReference>
<dbReference type="AlphaFoldDB" id="A0A1H1W5C4"/>
<organism evidence="4 5">
    <name type="scientific">Winogradskyella sediminis</name>
    <dbReference type="NCBI Taxonomy" id="1382466"/>
    <lineage>
        <taxon>Bacteria</taxon>
        <taxon>Pseudomonadati</taxon>
        <taxon>Bacteroidota</taxon>
        <taxon>Flavobacteriia</taxon>
        <taxon>Flavobacteriales</taxon>
        <taxon>Flavobacteriaceae</taxon>
        <taxon>Winogradskyella</taxon>
    </lineage>
</organism>
<dbReference type="Pfam" id="PF13508">
    <property type="entry name" value="Acetyltransf_7"/>
    <property type="match status" value="1"/>
</dbReference>
<evidence type="ECO:0000313" key="4">
    <source>
        <dbReference type="EMBL" id="SDS91900.1"/>
    </source>
</evidence>
<keyword evidence="1 4" id="KW-0808">Transferase</keyword>
<evidence type="ECO:0000313" key="5">
    <source>
        <dbReference type="Proteomes" id="UP000198963"/>
    </source>
</evidence>
<sequence>MNTIIYDASHKLDNSEKERIVNFIFTHLEEYGDPKSAVKKAIDYAVGDRPSLGGHVFIMEEADQIIGAVVINKTGMDEYIPENILVYIATHKDYRRKGFGKKLMEFAINNCEGSIALHCEKDNPAKMLYEKLGFTNKYLEMRLEK</sequence>
<evidence type="ECO:0000256" key="2">
    <source>
        <dbReference type="ARBA" id="ARBA00023315"/>
    </source>
</evidence>
<dbReference type="RefSeq" id="WP_092447226.1">
    <property type="nucleotide sequence ID" value="NZ_JBLXFM010000002.1"/>
</dbReference>
<dbReference type="SUPFAM" id="SSF55729">
    <property type="entry name" value="Acyl-CoA N-acyltransferases (Nat)"/>
    <property type="match status" value="1"/>
</dbReference>
<dbReference type="CDD" id="cd04301">
    <property type="entry name" value="NAT_SF"/>
    <property type="match status" value="1"/>
</dbReference>